<dbReference type="EMBL" id="CYHA01000006">
    <property type="protein sequence ID" value="CUA85626.1"/>
    <property type="molecule type" value="Genomic_DNA"/>
</dbReference>
<reference evidence="2" key="1">
    <citation type="submission" date="2015-08" db="EMBL/GenBank/DDBJ databases">
        <authorList>
            <person name="Varghese N."/>
        </authorList>
    </citation>
    <scope>NUCLEOTIDE SEQUENCE [LARGE SCALE GENOMIC DNA]</scope>
    <source>
        <strain evidence="2">DSM 17901</strain>
    </source>
</reference>
<keyword evidence="2" id="KW-1185">Reference proteome</keyword>
<dbReference type="Proteomes" id="UP000243535">
    <property type="component" value="Unassembled WGS sequence"/>
</dbReference>
<name>A0A0K6H491_9NEIS</name>
<evidence type="ECO:0000313" key="2">
    <source>
        <dbReference type="Proteomes" id="UP000243535"/>
    </source>
</evidence>
<gene>
    <name evidence="1" type="ORF">Ga0061063_2448</name>
</gene>
<dbReference type="AlphaFoldDB" id="A0A0K6H491"/>
<protein>
    <submittedName>
        <fullName evidence="1">Uncharacterized protein</fullName>
    </submittedName>
</protein>
<evidence type="ECO:0000313" key="1">
    <source>
        <dbReference type="EMBL" id="CUA85626.1"/>
    </source>
</evidence>
<sequence>MGLTDGLVRFALRERGWLEVLGAEGVQRQALTEKDGPAEVLSLLQLR</sequence>
<proteinExistence type="predicted"/>
<organism evidence="1 2">
    <name type="scientific">Gulbenkiania indica</name>
    <dbReference type="NCBI Taxonomy" id="375574"/>
    <lineage>
        <taxon>Bacteria</taxon>
        <taxon>Pseudomonadati</taxon>
        <taxon>Pseudomonadota</taxon>
        <taxon>Betaproteobacteria</taxon>
        <taxon>Neisseriales</taxon>
        <taxon>Chromobacteriaceae</taxon>
        <taxon>Gulbenkiania</taxon>
    </lineage>
</organism>
<accession>A0A0K6H491</accession>